<accession>A0A1G6EEF4</accession>
<dbReference type="STRING" id="617002.SAMN05660653_02803"/>
<dbReference type="Proteomes" id="UP000198771">
    <property type="component" value="Unassembled WGS sequence"/>
</dbReference>
<protein>
    <recommendedName>
        <fullName evidence="3">AAA domain-containing protein</fullName>
    </recommendedName>
</protein>
<gene>
    <name evidence="1" type="ORF">SAMN05660653_02803</name>
</gene>
<evidence type="ECO:0000313" key="1">
    <source>
        <dbReference type="EMBL" id="SDB55804.1"/>
    </source>
</evidence>
<reference evidence="1 2" key="1">
    <citation type="submission" date="2016-10" db="EMBL/GenBank/DDBJ databases">
        <authorList>
            <person name="de Groot N.N."/>
        </authorList>
    </citation>
    <scope>NUCLEOTIDE SEQUENCE [LARGE SCALE GENOMIC DNA]</scope>
    <source>
        <strain evidence="1 2">ASO4-2</strain>
    </source>
</reference>
<organism evidence="1 2">
    <name type="scientific">Desulfonatronum thiosulfatophilum</name>
    <dbReference type="NCBI Taxonomy" id="617002"/>
    <lineage>
        <taxon>Bacteria</taxon>
        <taxon>Pseudomonadati</taxon>
        <taxon>Thermodesulfobacteriota</taxon>
        <taxon>Desulfovibrionia</taxon>
        <taxon>Desulfovibrionales</taxon>
        <taxon>Desulfonatronaceae</taxon>
        <taxon>Desulfonatronum</taxon>
    </lineage>
</organism>
<evidence type="ECO:0008006" key="3">
    <source>
        <dbReference type="Google" id="ProtNLM"/>
    </source>
</evidence>
<dbReference type="InterPro" id="IPR027417">
    <property type="entry name" value="P-loop_NTPase"/>
</dbReference>
<name>A0A1G6EEF4_9BACT</name>
<evidence type="ECO:0000313" key="2">
    <source>
        <dbReference type="Proteomes" id="UP000198771"/>
    </source>
</evidence>
<dbReference type="AlphaFoldDB" id="A0A1G6EEF4"/>
<proteinExistence type="predicted"/>
<dbReference type="EMBL" id="FMXO01000017">
    <property type="protein sequence ID" value="SDB55804.1"/>
    <property type="molecule type" value="Genomic_DNA"/>
</dbReference>
<keyword evidence="2" id="KW-1185">Reference proteome</keyword>
<sequence length="78" mass="8935">MKRHLQSSIREDLAKKMVLITSPRQMGKTHLAKGLMGDFSKKDWVRVNLVQQHEQQLADFLEACIPEDAQTDGICSWP</sequence>
<dbReference type="SUPFAM" id="SSF52540">
    <property type="entry name" value="P-loop containing nucleoside triphosphate hydrolases"/>
    <property type="match status" value="1"/>
</dbReference>